<feature type="transmembrane region" description="Helical" evidence="7">
    <location>
        <begin position="345"/>
        <end position="366"/>
    </location>
</feature>
<keyword evidence="9" id="KW-0808">Transferase</keyword>
<feature type="transmembrane region" description="Helical" evidence="7">
    <location>
        <begin position="219"/>
        <end position="240"/>
    </location>
</feature>
<dbReference type="EMBL" id="JAGJCF010000007">
    <property type="protein sequence ID" value="MBP0616490.1"/>
    <property type="molecule type" value="Genomic_DNA"/>
</dbReference>
<evidence type="ECO:0000256" key="4">
    <source>
        <dbReference type="ARBA" id="ARBA00022692"/>
    </source>
</evidence>
<evidence type="ECO:0000256" key="5">
    <source>
        <dbReference type="ARBA" id="ARBA00022989"/>
    </source>
</evidence>
<reference evidence="9 10" key="1">
    <citation type="submission" date="2021-04" db="EMBL/GenBank/DDBJ databases">
        <title>Whole genome sequence of Jiella sp. KSK16Y-1.</title>
        <authorList>
            <person name="Tuo L."/>
        </authorList>
    </citation>
    <scope>NUCLEOTIDE SEQUENCE [LARGE SCALE GENOMIC DNA]</scope>
    <source>
        <strain evidence="9 10">KSK16Y-1</strain>
    </source>
</reference>
<dbReference type="Proteomes" id="UP000678276">
    <property type="component" value="Unassembled WGS sequence"/>
</dbReference>
<evidence type="ECO:0000256" key="1">
    <source>
        <dbReference type="ARBA" id="ARBA00004651"/>
    </source>
</evidence>
<evidence type="ECO:0000256" key="7">
    <source>
        <dbReference type="SAM" id="Phobius"/>
    </source>
</evidence>
<evidence type="ECO:0000256" key="6">
    <source>
        <dbReference type="ARBA" id="ARBA00023136"/>
    </source>
</evidence>
<keyword evidence="6 7" id="KW-0472">Membrane</keyword>
<evidence type="ECO:0000256" key="2">
    <source>
        <dbReference type="ARBA" id="ARBA00007400"/>
    </source>
</evidence>
<dbReference type="Pfam" id="PF01757">
    <property type="entry name" value="Acyl_transf_3"/>
    <property type="match status" value="1"/>
</dbReference>
<keyword evidence="3" id="KW-1003">Cell membrane</keyword>
<feature type="transmembrane region" description="Helical" evidence="7">
    <location>
        <begin position="282"/>
        <end position="299"/>
    </location>
</feature>
<dbReference type="GO" id="GO:0016746">
    <property type="term" value="F:acyltransferase activity"/>
    <property type="evidence" value="ECO:0007669"/>
    <property type="project" value="UniProtKB-KW"/>
</dbReference>
<dbReference type="PANTHER" id="PTHR40074">
    <property type="entry name" value="O-ACETYLTRANSFERASE WECH"/>
    <property type="match status" value="1"/>
</dbReference>
<comment type="caution">
    <text evidence="9">The sequence shown here is derived from an EMBL/GenBank/DDBJ whole genome shotgun (WGS) entry which is preliminary data.</text>
</comment>
<protein>
    <submittedName>
        <fullName evidence="9">Acyltransferase</fullName>
    </submittedName>
</protein>
<comment type="subcellular location">
    <subcellularLocation>
        <location evidence="1">Cell membrane</location>
        <topology evidence="1">Multi-pass membrane protein</topology>
    </subcellularLocation>
</comment>
<keyword evidence="10" id="KW-1185">Reference proteome</keyword>
<evidence type="ECO:0000313" key="9">
    <source>
        <dbReference type="EMBL" id="MBP0616490.1"/>
    </source>
</evidence>
<keyword evidence="5 7" id="KW-1133">Transmembrane helix</keyword>
<dbReference type="InterPro" id="IPR002656">
    <property type="entry name" value="Acyl_transf_3_dom"/>
</dbReference>
<feature type="transmembrane region" description="Helical" evidence="7">
    <location>
        <begin position="179"/>
        <end position="199"/>
    </location>
</feature>
<proteinExistence type="inferred from homology"/>
<keyword evidence="4 7" id="KW-0812">Transmembrane</keyword>
<evidence type="ECO:0000256" key="3">
    <source>
        <dbReference type="ARBA" id="ARBA00022475"/>
    </source>
</evidence>
<feature type="transmembrane region" description="Helical" evidence="7">
    <location>
        <begin position="62"/>
        <end position="86"/>
    </location>
</feature>
<organism evidence="9 10">
    <name type="scientific">Jiella mangrovi</name>
    <dbReference type="NCBI Taxonomy" id="2821407"/>
    <lineage>
        <taxon>Bacteria</taxon>
        <taxon>Pseudomonadati</taxon>
        <taxon>Pseudomonadota</taxon>
        <taxon>Alphaproteobacteria</taxon>
        <taxon>Hyphomicrobiales</taxon>
        <taxon>Aurantimonadaceae</taxon>
        <taxon>Jiella</taxon>
    </lineage>
</organism>
<feature type="transmembrane region" description="Helical" evidence="7">
    <location>
        <begin position="106"/>
        <end position="135"/>
    </location>
</feature>
<gene>
    <name evidence="9" type="ORF">J6595_12950</name>
</gene>
<dbReference type="RefSeq" id="WP_209594972.1">
    <property type="nucleotide sequence ID" value="NZ_JAGJCF010000007.1"/>
</dbReference>
<feature type="domain" description="Acyltransferase 3" evidence="8">
    <location>
        <begin position="23"/>
        <end position="360"/>
    </location>
</feature>
<evidence type="ECO:0000313" key="10">
    <source>
        <dbReference type="Proteomes" id="UP000678276"/>
    </source>
</evidence>
<keyword evidence="9" id="KW-0012">Acyltransferase</keyword>
<accession>A0ABS4BKE0</accession>
<feature type="transmembrane region" description="Helical" evidence="7">
    <location>
        <begin position="252"/>
        <end position="270"/>
    </location>
</feature>
<comment type="similarity">
    <text evidence="2">Belongs to the acyltransferase 3 family.</text>
</comment>
<sequence length="398" mass="44366">MNIHVQTPVMNAQTGGSASGRMTWFDANRVIAAFGVVMIHSTTDSVGKAFINADPEQRLVPVLMRAVGELSGSEMFFVFSLFLFAFKLDRRRPTYREAIGEQMRRLLIPFAFWTVFYAFFKIFKATAFGYSGAVVDQWLDVGRWAQNFLIGSSQYHMHFLPTLFVLMMFYPVMRVAMRYPIYGLAVVPMLGCMDYMQGYIWSAVADDTARTYLVRAVKILGYVGYGIAAFAIFGLFKYGIPRGESRLVSKTAIFFVAFLLFATLPHNFAAMETGAWSHRTGWGFYAHFLMPLAVFMVFLGRQHEAWSPAWSRFARFTFGIYLLHPMMIDLFDIGVYGLGLTLTPAATVIFKVILVSAGAYGAAYGLSKLPALAWTIGLGPLPWAGKPAHAAPATKAAT</sequence>
<feature type="transmembrane region" description="Helical" evidence="7">
    <location>
        <begin position="320"/>
        <end position="339"/>
    </location>
</feature>
<evidence type="ECO:0000259" key="8">
    <source>
        <dbReference type="Pfam" id="PF01757"/>
    </source>
</evidence>
<dbReference type="PANTHER" id="PTHR40074:SF2">
    <property type="entry name" value="O-ACETYLTRANSFERASE WECH"/>
    <property type="match status" value="1"/>
</dbReference>
<name>A0ABS4BKE0_9HYPH</name>
<feature type="transmembrane region" description="Helical" evidence="7">
    <location>
        <begin position="155"/>
        <end position="172"/>
    </location>
</feature>